<sequence>MISSVVLNIDNVGLEGVDEIRVAEAFMQSLPAHGS</sequence>
<accession>A0A366DU85</accession>
<dbReference type="Proteomes" id="UP000252586">
    <property type="component" value="Unassembled WGS sequence"/>
</dbReference>
<gene>
    <name evidence="1" type="ORF">DFR74_10266</name>
</gene>
<dbReference type="AlphaFoldDB" id="A0A366DU85"/>
<evidence type="ECO:0000313" key="2">
    <source>
        <dbReference type="Proteomes" id="UP000252586"/>
    </source>
</evidence>
<protein>
    <submittedName>
        <fullName evidence="1">Uncharacterized protein</fullName>
    </submittedName>
</protein>
<keyword evidence="2" id="KW-1185">Reference proteome</keyword>
<organism evidence="1 2">
    <name type="scientific">Nocardia puris</name>
    <dbReference type="NCBI Taxonomy" id="208602"/>
    <lineage>
        <taxon>Bacteria</taxon>
        <taxon>Bacillati</taxon>
        <taxon>Actinomycetota</taxon>
        <taxon>Actinomycetes</taxon>
        <taxon>Mycobacteriales</taxon>
        <taxon>Nocardiaceae</taxon>
        <taxon>Nocardia</taxon>
    </lineage>
</organism>
<name>A0A366DU85_9NOCA</name>
<reference evidence="1 2" key="1">
    <citation type="submission" date="2018-06" db="EMBL/GenBank/DDBJ databases">
        <title>Genomic Encyclopedia of Type Strains, Phase IV (KMG-IV): sequencing the most valuable type-strain genomes for metagenomic binning, comparative biology and taxonomic classification.</title>
        <authorList>
            <person name="Goeker M."/>
        </authorList>
    </citation>
    <scope>NUCLEOTIDE SEQUENCE [LARGE SCALE GENOMIC DNA]</scope>
    <source>
        <strain evidence="1 2">DSM 44599</strain>
    </source>
</reference>
<proteinExistence type="predicted"/>
<dbReference type="EMBL" id="QNRE01000002">
    <property type="protein sequence ID" value="RBO93650.1"/>
    <property type="molecule type" value="Genomic_DNA"/>
</dbReference>
<comment type="caution">
    <text evidence="1">The sequence shown here is derived from an EMBL/GenBank/DDBJ whole genome shotgun (WGS) entry which is preliminary data.</text>
</comment>
<evidence type="ECO:0000313" key="1">
    <source>
        <dbReference type="EMBL" id="RBO93650.1"/>
    </source>
</evidence>